<accession>A0AAV0FMV0</accession>
<gene>
    <name evidence="1" type="ORF">CEPIT_LOCUS35316</name>
</gene>
<reference evidence="1" key="1">
    <citation type="submission" date="2022-07" db="EMBL/GenBank/DDBJ databases">
        <authorList>
            <person name="Macas J."/>
            <person name="Novak P."/>
            <person name="Neumann P."/>
        </authorList>
    </citation>
    <scope>NUCLEOTIDE SEQUENCE</scope>
</reference>
<name>A0AAV0FMV0_9ASTE</name>
<proteinExistence type="predicted"/>
<dbReference type="AlphaFoldDB" id="A0AAV0FMV0"/>
<dbReference type="Proteomes" id="UP001152523">
    <property type="component" value="Unassembled WGS sequence"/>
</dbReference>
<comment type="caution">
    <text evidence="1">The sequence shown here is derived from an EMBL/GenBank/DDBJ whole genome shotgun (WGS) entry which is preliminary data.</text>
</comment>
<evidence type="ECO:0000313" key="2">
    <source>
        <dbReference type="Proteomes" id="UP001152523"/>
    </source>
</evidence>
<protein>
    <submittedName>
        <fullName evidence="1">Uncharacterized protein</fullName>
    </submittedName>
</protein>
<sequence length="101" mass="10760">MMIYKEKWAAIYSSNKCDERTRVSNPTAEGSHQPVGTCSGTFTALNAASGCDVALNAVVGCLQKESSMIERVWPKAPGVAEGSMRPGPLCSRRPLVAEGLM</sequence>
<keyword evidence="2" id="KW-1185">Reference proteome</keyword>
<organism evidence="1 2">
    <name type="scientific">Cuscuta epithymum</name>
    <dbReference type="NCBI Taxonomy" id="186058"/>
    <lineage>
        <taxon>Eukaryota</taxon>
        <taxon>Viridiplantae</taxon>
        <taxon>Streptophyta</taxon>
        <taxon>Embryophyta</taxon>
        <taxon>Tracheophyta</taxon>
        <taxon>Spermatophyta</taxon>
        <taxon>Magnoliopsida</taxon>
        <taxon>eudicotyledons</taxon>
        <taxon>Gunneridae</taxon>
        <taxon>Pentapetalae</taxon>
        <taxon>asterids</taxon>
        <taxon>lamiids</taxon>
        <taxon>Solanales</taxon>
        <taxon>Convolvulaceae</taxon>
        <taxon>Cuscuteae</taxon>
        <taxon>Cuscuta</taxon>
        <taxon>Cuscuta subgen. Cuscuta</taxon>
    </lineage>
</organism>
<evidence type="ECO:0000313" key="1">
    <source>
        <dbReference type="EMBL" id="CAH9136489.1"/>
    </source>
</evidence>
<dbReference type="EMBL" id="CAMAPF010000995">
    <property type="protein sequence ID" value="CAH9136489.1"/>
    <property type="molecule type" value="Genomic_DNA"/>
</dbReference>